<dbReference type="EMBL" id="HBUF01125624">
    <property type="protein sequence ID" value="CAG6643109.1"/>
    <property type="molecule type" value="Transcribed_RNA"/>
</dbReference>
<dbReference type="GO" id="GO:0003735">
    <property type="term" value="F:structural constituent of ribosome"/>
    <property type="evidence" value="ECO:0007669"/>
    <property type="project" value="InterPro"/>
</dbReference>
<dbReference type="EMBL" id="HBUF01290888">
    <property type="protein sequence ID" value="CAG6689219.1"/>
    <property type="molecule type" value="Transcribed_RNA"/>
</dbReference>
<dbReference type="AlphaFoldDB" id="A0A8D8R5S4"/>
<evidence type="ECO:0000256" key="4">
    <source>
        <dbReference type="ARBA" id="ARBA00023128"/>
    </source>
</evidence>
<dbReference type="EMBL" id="HBUF01290889">
    <property type="protein sequence ID" value="CAG6689220.1"/>
    <property type="molecule type" value="Transcribed_RNA"/>
</dbReference>
<evidence type="ECO:0000256" key="6">
    <source>
        <dbReference type="ARBA" id="ARBA00035289"/>
    </source>
</evidence>
<keyword evidence="5" id="KW-0687">Ribonucleoprotein</keyword>
<keyword evidence="4" id="KW-0496">Mitochondrion</keyword>
<dbReference type="EMBL" id="HBUF01290887">
    <property type="protein sequence ID" value="CAG6689218.1"/>
    <property type="molecule type" value="Transcribed_RNA"/>
</dbReference>
<name>A0A8D8R5S4_9HEMI</name>
<dbReference type="PANTHER" id="PTHR21183:SF18">
    <property type="entry name" value="LARGE RIBOSOMAL SUBUNIT PROTEIN UL29M"/>
    <property type="match status" value="1"/>
</dbReference>
<dbReference type="Gene3D" id="6.10.330.20">
    <property type="match status" value="1"/>
</dbReference>
<dbReference type="EMBL" id="HBUF01356096">
    <property type="protein sequence ID" value="CAG6717578.1"/>
    <property type="molecule type" value="Transcribed_RNA"/>
</dbReference>
<sequence length="255" mass="30184">MQKLQSAARMPLSCSMFLCQRHIQMLRKFPLQKSAAIHTTSKCFDLNEFFDEPKNWGVSEVKVGRAWKIEELRLKSSSDLHKLWYVLLKEQNMLLTMEHDFKENHAYLPNPERLDKVQDSMENLEDVIRERNIAYFELETTQTGERPAELIENAFGLNEVYTKSEYDIPKEVNKEWQEKNPFINNKTRAVQKFLALLREKLARRRYAKLENEKKEVARIFANFKEVDVEAVQEKFPEVDVEEVRLSDKARGNWAP</sequence>
<reference evidence="7" key="1">
    <citation type="submission" date="2021-05" db="EMBL/GenBank/DDBJ databases">
        <authorList>
            <person name="Alioto T."/>
            <person name="Alioto T."/>
            <person name="Gomez Garrido J."/>
        </authorList>
    </citation>
    <scope>NUCLEOTIDE SEQUENCE</scope>
</reference>
<dbReference type="EMBL" id="HBUF01290886">
    <property type="protein sequence ID" value="CAG6689217.1"/>
    <property type="molecule type" value="Transcribed_RNA"/>
</dbReference>
<comment type="subcellular location">
    <subcellularLocation>
        <location evidence="1">Mitochondrion</location>
    </subcellularLocation>
</comment>
<evidence type="ECO:0000256" key="5">
    <source>
        <dbReference type="ARBA" id="ARBA00023274"/>
    </source>
</evidence>
<dbReference type="GO" id="GO:0005762">
    <property type="term" value="C:mitochondrial large ribosomal subunit"/>
    <property type="evidence" value="ECO:0007669"/>
    <property type="project" value="TreeGrafter"/>
</dbReference>
<comment type="similarity">
    <text evidence="2">Belongs to the universal ribosomal protein uL29 family.</text>
</comment>
<dbReference type="EMBL" id="HBUF01621958">
    <property type="protein sequence ID" value="CAG6781243.1"/>
    <property type="molecule type" value="Transcribed_RNA"/>
</dbReference>
<organism evidence="7">
    <name type="scientific">Cacopsylla melanoneura</name>
    <dbReference type="NCBI Taxonomy" id="428564"/>
    <lineage>
        <taxon>Eukaryota</taxon>
        <taxon>Metazoa</taxon>
        <taxon>Ecdysozoa</taxon>
        <taxon>Arthropoda</taxon>
        <taxon>Hexapoda</taxon>
        <taxon>Insecta</taxon>
        <taxon>Pterygota</taxon>
        <taxon>Neoptera</taxon>
        <taxon>Paraneoptera</taxon>
        <taxon>Hemiptera</taxon>
        <taxon>Sternorrhyncha</taxon>
        <taxon>Psylloidea</taxon>
        <taxon>Psyllidae</taxon>
        <taxon>Psyllinae</taxon>
        <taxon>Cacopsylla</taxon>
    </lineage>
</organism>
<dbReference type="EMBL" id="HBUF01125625">
    <property type="protein sequence ID" value="CAG6643112.1"/>
    <property type="molecule type" value="Transcribed_RNA"/>
</dbReference>
<dbReference type="EMBL" id="HBUF01290890">
    <property type="protein sequence ID" value="CAG6689221.1"/>
    <property type="molecule type" value="Transcribed_RNA"/>
</dbReference>
<dbReference type="Pfam" id="PF06984">
    <property type="entry name" value="MRP-L47"/>
    <property type="match status" value="1"/>
</dbReference>
<dbReference type="PROSITE" id="PS50096">
    <property type="entry name" value="IQ"/>
    <property type="match status" value="1"/>
</dbReference>
<dbReference type="EMBL" id="HBUF01356098">
    <property type="protein sequence ID" value="CAG6717580.1"/>
    <property type="molecule type" value="Transcribed_RNA"/>
</dbReference>
<keyword evidence="3 7" id="KW-0689">Ribosomal protein</keyword>
<dbReference type="PANTHER" id="PTHR21183">
    <property type="entry name" value="RIBOSOMAL PROTEIN L47, MITOCHONDRIAL-RELATED"/>
    <property type="match status" value="1"/>
</dbReference>
<dbReference type="GO" id="GO:0032543">
    <property type="term" value="P:mitochondrial translation"/>
    <property type="evidence" value="ECO:0007669"/>
    <property type="project" value="TreeGrafter"/>
</dbReference>
<proteinExistence type="inferred from homology"/>
<evidence type="ECO:0000256" key="3">
    <source>
        <dbReference type="ARBA" id="ARBA00022980"/>
    </source>
</evidence>
<evidence type="ECO:0000256" key="1">
    <source>
        <dbReference type="ARBA" id="ARBA00004173"/>
    </source>
</evidence>
<dbReference type="InterPro" id="IPR010729">
    <property type="entry name" value="Ribosomal_uL29_mit"/>
</dbReference>
<accession>A0A8D8R5S4</accession>
<evidence type="ECO:0000313" key="7">
    <source>
        <dbReference type="EMBL" id="CAG6643109.1"/>
    </source>
</evidence>
<evidence type="ECO:0000256" key="2">
    <source>
        <dbReference type="ARBA" id="ARBA00009254"/>
    </source>
</evidence>
<protein>
    <recommendedName>
        <fullName evidence="6">Large ribosomal subunit protein uL29m</fullName>
    </recommendedName>
</protein>
<dbReference type="InterPro" id="IPR038340">
    <property type="entry name" value="MRP-L47_sf"/>
</dbReference>